<dbReference type="InterPro" id="IPR024078">
    <property type="entry name" value="LmbE-like_dom_sf"/>
</dbReference>
<dbReference type="InterPro" id="IPR003737">
    <property type="entry name" value="GlcNAc_PI_deacetylase-related"/>
</dbReference>
<dbReference type="EMBL" id="VBPA01000262">
    <property type="protein sequence ID" value="TMQ69824.1"/>
    <property type="molecule type" value="Genomic_DNA"/>
</dbReference>
<organism evidence="2 3">
    <name type="scientific">Eiseniibacteriota bacterium</name>
    <dbReference type="NCBI Taxonomy" id="2212470"/>
    <lineage>
        <taxon>Bacteria</taxon>
        <taxon>Candidatus Eiseniibacteriota</taxon>
    </lineage>
</organism>
<feature type="non-terminal residue" evidence="2">
    <location>
        <position position="1"/>
    </location>
</feature>
<gene>
    <name evidence="2" type="ORF">E6K80_10480</name>
</gene>
<evidence type="ECO:0000256" key="1">
    <source>
        <dbReference type="SAM" id="MobiDB-lite"/>
    </source>
</evidence>
<reference evidence="2 3" key="1">
    <citation type="journal article" date="2019" name="Nat. Microbiol.">
        <title>Mediterranean grassland soil C-N compound turnover is dependent on rainfall and depth, and is mediated by genomically divergent microorganisms.</title>
        <authorList>
            <person name="Diamond S."/>
            <person name="Andeer P.F."/>
            <person name="Li Z."/>
            <person name="Crits-Christoph A."/>
            <person name="Burstein D."/>
            <person name="Anantharaman K."/>
            <person name="Lane K.R."/>
            <person name="Thomas B.C."/>
            <person name="Pan C."/>
            <person name="Northen T.R."/>
            <person name="Banfield J.F."/>
        </authorList>
    </citation>
    <scope>NUCLEOTIDE SEQUENCE [LARGE SCALE GENOMIC DNA]</scope>
    <source>
        <strain evidence="2">WS_10</strain>
    </source>
</reference>
<evidence type="ECO:0000313" key="2">
    <source>
        <dbReference type="EMBL" id="TMQ69824.1"/>
    </source>
</evidence>
<name>A0A538U1S1_UNCEI</name>
<dbReference type="Gene3D" id="3.40.50.10320">
    <property type="entry name" value="LmbE-like"/>
    <property type="match status" value="1"/>
</dbReference>
<feature type="region of interest" description="Disordered" evidence="1">
    <location>
        <begin position="815"/>
        <end position="835"/>
    </location>
</feature>
<dbReference type="Pfam" id="PF02585">
    <property type="entry name" value="PIG-L"/>
    <property type="match status" value="1"/>
</dbReference>
<accession>A0A538U1S1</accession>
<comment type="caution">
    <text evidence="2">The sequence shown here is derived from an EMBL/GenBank/DDBJ whole genome shotgun (WGS) entry which is preliminary data.</text>
</comment>
<sequence length="835" mass="91904">DPDWRPREPLDGATLALALRRLRVLGSALYVGAHPDDENTAMLAYLAQGRLVRTAYLSLTRGDGGQNLIGDQIGEALGVIRTQELLAARHVDGAEQYFSRALDFGFSKNPEETLEFWGRDSILSDMVWVIRAYRPDVMVLRFPTDGRGGHGHHTASAILAEAAFEAAGDSTRFPGQLRFVRPWRPRRLLWNVFGDDTTKAPGHPPEIVIDLGAYQPLLGRSFTEIAGESRSMHKSQGFGAPERRGSIPNYFEQRLGEPGRGDLFDGVPLGWSRVPGGAAVDRALADAERAFDPSRPQLAIPALLRAHAALAGLSGDPWIAIKRGELENVIRSCAGLWIEAMAAKPEAAPGSEVRVATAAIQRNATPLVLETIEFPFGAGVHDAPRTLGLNVAATDTAAVRLPADLPISQPYWLRQPRGKGRFTVDPSRVGHALDPAALSVRMVFRAGTERLRFDVPVAYRWTDPVRGDRYRPFIVAPPVTMSFDQKFFVFPGNARRVVHLVVESPDVPISGTVHLETPPEFNVQNSTQRVELAGNGAQAHLEFPIGPERTPPPSGVLRAVFTAADRRYESSRVVIDHPHIPIQDLFPPAEARYVAIPIERRGQKIGYVMGSGDEGANALRQMGWDVTLLSDADLEWGDLSPFHTIVTGVRAWNTRDVLKRVSASRLAPYVFMGGTLVVQYNTAEPGLGEHMGFGRFTIGRDRVTVEEAPVRFDPRDILLATPNPIRSSDFDGWVQERGLYFANAWDSTYFKSVLSNNDPGEPPRDGGLIYKLHGEGFMIYTGYAFFRQLPACVPGAYRLFANLVSAEKLKMRNQDAREARMVPSARPTGKTAPRR</sequence>
<dbReference type="AlphaFoldDB" id="A0A538U1S1"/>
<protein>
    <submittedName>
        <fullName evidence="2">PIG-L family deacetylase</fullName>
    </submittedName>
</protein>
<proteinExistence type="predicted"/>
<dbReference type="Proteomes" id="UP000319836">
    <property type="component" value="Unassembled WGS sequence"/>
</dbReference>
<evidence type="ECO:0000313" key="3">
    <source>
        <dbReference type="Proteomes" id="UP000319836"/>
    </source>
</evidence>
<dbReference type="SUPFAM" id="SSF102588">
    <property type="entry name" value="LmbE-like"/>
    <property type="match status" value="1"/>
</dbReference>